<accession>A0A8J1XXJ1</accession>
<evidence type="ECO:0000313" key="2">
    <source>
        <dbReference type="Proteomes" id="UP000749559"/>
    </source>
</evidence>
<reference evidence="1" key="1">
    <citation type="submission" date="2022-03" db="EMBL/GenBank/DDBJ databases">
        <authorList>
            <person name="Martin C."/>
        </authorList>
    </citation>
    <scope>NUCLEOTIDE SEQUENCE</scope>
</reference>
<dbReference type="EMBL" id="CAIIXF020000008">
    <property type="protein sequence ID" value="CAH1791539.1"/>
    <property type="molecule type" value="Genomic_DNA"/>
</dbReference>
<name>A0A8J1XXJ1_OWEFU</name>
<dbReference type="Proteomes" id="UP000749559">
    <property type="component" value="Unassembled WGS sequence"/>
</dbReference>
<keyword evidence="2" id="KW-1185">Reference proteome</keyword>
<dbReference type="OrthoDB" id="5975827at2759"/>
<protein>
    <submittedName>
        <fullName evidence="1">Uncharacterized protein</fullName>
    </submittedName>
</protein>
<organism evidence="1 2">
    <name type="scientific">Owenia fusiformis</name>
    <name type="common">Polychaete worm</name>
    <dbReference type="NCBI Taxonomy" id="6347"/>
    <lineage>
        <taxon>Eukaryota</taxon>
        <taxon>Metazoa</taxon>
        <taxon>Spiralia</taxon>
        <taxon>Lophotrochozoa</taxon>
        <taxon>Annelida</taxon>
        <taxon>Polychaeta</taxon>
        <taxon>Sedentaria</taxon>
        <taxon>Canalipalpata</taxon>
        <taxon>Sabellida</taxon>
        <taxon>Oweniida</taxon>
        <taxon>Oweniidae</taxon>
        <taxon>Owenia</taxon>
    </lineage>
</organism>
<proteinExistence type="predicted"/>
<evidence type="ECO:0000313" key="1">
    <source>
        <dbReference type="EMBL" id="CAH1791539.1"/>
    </source>
</evidence>
<dbReference type="AlphaFoldDB" id="A0A8J1XXJ1"/>
<feature type="non-terminal residue" evidence="1">
    <location>
        <position position="1"/>
    </location>
</feature>
<comment type="caution">
    <text evidence="1">The sequence shown here is derived from an EMBL/GenBank/DDBJ whole genome shotgun (WGS) entry which is preliminary data.</text>
</comment>
<gene>
    <name evidence="1" type="ORF">OFUS_LOCUS16614</name>
</gene>
<sequence>MKYTDIKPNVKVITLEDAIFYHCMVHKDGTDANMFFTKQNNSLPIQVGNIIASAQAGGMLHKVENVKQYDGFTIFHGKFASLEEAIEYTDFEMEAPLETIDDPVTIEEVPDSDLLEVLLSGEGTISNVPNVTVISEENIYKCVGRLFHAEDDIHNEISSVTLVLLTKDLTETYKKGGVLIGNATKGYLEVIKTISTSAKIAVTSLLDCSTEKHLLHKIITSTTVDSEATKGGKRMICPGGDNWPALQYFHQSQTDLTHGDIIVGRPSGAFLLQIYEVTSIGEFTFIEGLPLTDEIKNKTYVPAEQKRIKRKTYSKTWAPRWRYGTPTTVNFGGGVSMKFDPYFIFTPSLTLFAEVGIWPPFIYRVGADLSGTLKTGLTVTVTFENGFEKTWEKQLVDKTLRRFIIMVFAIPIPGKIYFKLDFEAKVWAKAKAFVEGHIGATAVTTMGAAWTDSNGLRITRPTFDVTFQKGLTGKVDKKETEAGARSTLTPKLGVAWPSTGLSKNDIPWWVPGF</sequence>